<gene>
    <name evidence="5" type="ORF">bsdtw1_03843</name>
</gene>
<comment type="caution">
    <text evidence="5">The sequence shown here is derived from an EMBL/GenBank/DDBJ whole genome shotgun (WGS) entry which is preliminary data.</text>
</comment>
<dbReference type="AlphaFoldDB" id="A0A6V8SS14"/>
<reference evidence="5 6" key="1">
    <citation type="submission" date="2020-07" db="EMBL/GenBank/DDBJ databases">
        <title>A new beta-1,3-glucan-decomposing anaerobic bacterium isolated from anoxic soil subjected to biological soil disinfestation.</title>
        <authorList>
            <person name="Ueki A."/>
            <person name="Tonouchi A."/>
        </authorList>
    </citation>
    <scope>NUCLEOTIDE SEQUENCE [LARGE SCALE GENOMIC DNA]</scope>
    <source>
        <strain evidence="5 6">TW1</strain>
    </source>
</reference>
<dbReference type="InterPro" id="IPR028345">
    <property type="entry name" value="Antibiotic_NAT-like"/>
</dbReference>
<dbReference type="EMBL" id="BLZR01000001">
    <property type="protein sequence ID" value="GFP77683.1"/>
    <property type="molecule type" value="Genomic_DNA"/>
</dbReference>
<evidence type="ECO:0000256" key="4">
    <source>
        <dbReference type="RuleBase" id="RU365031"/>
    </source>
</evidence>
<accession>A0A6V8SS14</accession>
<sequence>MEVENRKIVLKEDLLKGFEALGVKKGQNIIVHTSLMSLGFVCGGPQIVIESLLESVGEEGTIMMPTQTWKNLDPNMGVHWEEPVEWYQIIRDNWPAYDKAITPTNTMGAVSEMFRTWPNAQRSDHPVRSFAAVGKNAEFLTRDHDLSNIFGKGSPIDKLYDLDGYVMLIGVGYDKNTSLHLADAIAEYDSKHNEYNSSAIMVDGQRKWVTYETLAVDGEDFEDIGRDFEKEYEVKMTPIGIGIVRFIRQRDLVDYAVKWIEKNRIANKML</sequence>
<evidence type="ECO:0000256" key="1">
    <source>
        <dbReference type="ARBA" id="ARBA00006383"/>
    </source>
</evidence>
<dbReference type="Proteomes" id="UP000580568">
    <property type="component" value="Unassembled WGS sequence"/>
</dbReference>
<keyword evidence="6" id="KW-1185">Reference proteome</keyword>
<dbReference type="Pfam" id="PF02522">
    <property type="entry name" value="Antibiotic_NAT"/>
    <property type="match status" value="1"/>
</dbReference>
<dbReference type="PANTHER" id="PTHR11104:SF0">
    <property type="entry name" value="SPBETA PROPHAGE-DERIVED AMINOGLYCOSIDE N(3')-ACETYLTRANSFERASE-LIKE PROTEIN YOKD"/>
    <property type="match status" value="1"/>
</dbReference>
<keyword evidence="4" id="KW-0046">Antibiotic resistance</keyword>
<evidence type="ECO:0000256" key="2">
    <source>
        <dbReference type="ARBA" id="ARBA00022679"/>
    </source>
</evidence>
<protein>
    <recommendedName>
        <fullName evidence="4">Aminoglycoside N(3)-acetyltransferase</fullName>
        <ecNumber evidence="4">2.3.1.-</ecNumber>
    </recommendedName>
</protein>
<proteinExistence type="inferred from homology"/>
<dbReference type="GO" id="GO:0046677">
    <property type="term" value="P:response to antibiotic"/>
    <property type="evidence" value="ECO:0007669"/>
    <property type="project" value="UniProtKB-KW"/>
</dbReference>
<comment type="similarity">
    <text evidence="1 4">Belongs to the antibiotic N-acetyltransferase family.</text>
</comment>
<organism evidence="5 6">
    <name type="scientific">Clostridium fungisolvens</name>
    <dbReference type="NCBI Taxonomy" id="1604897"/>
    <lineage>
        <taxon>Bacteria</taxon>
        <taxon>Bacillati</taxon>
        <taxon>Bacillota</taxon>
        <taxon>Clostridia</taxon>
        <taxon>Eubacteriales</taxon>
        <taxon>Clostridiaceae</taxon>
        <taxon>Clostridium</taxon>
    </lineage>
</organism>
<comment type="catalytic activity">
    <reaction evidence="4">
        <text>a 2-deoxystreptamine antibiotic + acetyl-CoA = an N(3)-acetyl-2-deoxystreptamine antibiotic + CoA + H(+)</text>
        <dbReference type="Rhea" id="RHEA:12665"/>
        <dbReference type="ChEBI" id="CHEBI:15378"/>
        <dbReference type="ChEBI" id="CHEBI:57287"/>
        <dbReference type="ChEBI" id="CHEBI:57288"/>
        <dbReference type="ChEBI" id="CHEBI:57921"/>
        <dbReference type="ChEBI" id="CHEBI:77452"/>
        <dbReference type="EC" id="2.3.1.81"/>
    </reaction>
</comment>
<dbReference type="GO" id="GO:0046353">
    <property type="term" value="F:aminoglycoside 3-N-acetyltransferase activity"/>
    <property type="evidence" value="ECO:0007669"/>
    <property type="project" value="UniProtKB-EC"/>
</dbReference>
<evidence type="ECO:0000256" key="3">
    <source>
        <dbReference type="ARBA" id="ARBA00023315"/>
    </source>
</evidence>
<dbReference type="InterPro" id="IPR003679">
    <property type="entry name" value="Amioglycoside_AcTrfase"/>
</dbReference>
<name>A0A6V8SS14_9CLOT</name>
<keyword evidence="3 4" id="KW-0012">Acyltransferase</keyword>
<dbReference type="SUPFAM" id="SSF110710">
    <property type="entry name" value="TTHA0583/YokD-like"/>
    <property type="match status" value="1"/>
</dbReference>
<dbReference type="PANTHER" id="PTHR11104">
    <property type="entry name" value="AMINOGLYCOSIDE N3-ACETYLTRANSFERASE"/>
    <property type="match status" value="1"/>
</dbReference>
<evidence type="ECO:0000313" key="6">
    <source>
        <dbReference type="Proteomes" id="UP000580568"/>
    </source>
</evidence>
<keyword evidence="2 4" id="KW-0808">Transferase</keyword>
<dbReference type="EC" id="2.3.1.-" evidence="4"/>
<dbReference type="RefSeq" id="WP_183279047.1">
    <property type="nucleotide sequence ID" value="NZ_BLZR01000001.1"/>
</dbReference>
<evidence type="ECO:0000313" key="5">
    <source>
        <dbReference type="EMBL" id="GFP77683.1"/>
    </source>
</evidence>